<comment type="catalytic activity">
    <reaction evidence="2">
        <text>2,5-diamino-6-hydroxy-4-(5-phosphoribosylamino)-pyrimidine + H2O = 2,5,6-triamino-4-hydroxypyrimidine + D-ribose 5-phosphate</text>
        <dbReference type="Rhea" id="RHEA:23436"/>
        <dbReference type="ChEBI" id="CHEBI:15377"/>
        <dbReference type="ChEBI" id="CHEBI:58614"/>
        <dbReference type="ChEBI" id="CHEBI:78346"/>
        <dbReference type="ChEBI" id="CHEBI:137796"/>
    </reaction>
</comment>
<evidence type="ECO:0000256" key="2">
    <source>
        <dbReference type="ARBA" id="ARBA00000751"/>
    </source>
</evidence>
<proteinExistence type="predicted"/>
<dbReference type="Gene3D" id="1.10.357.40">
    <property type="entry name" value="YbiA-like"/>
    <property type="match status" value="1"/>
</dbReference>
<dbReference type="RefSeq" id="WP_009541951.1">
    <property type="nucleotide sequence ID" value="NZ_ANHY01000018.1"/>
</dbReference>
<comment type="catalytic activity">
    <reaction evidence="1">
        <text>5-amino-6-(5-phospho-D-ribosylamino)uracil + H2O = 5,6-diaminouracil + D-ribose 5-phosphate</text>
        <dbReference type="Rhea" id="RHEA:55020"/>
        <dbReference type="ChEBI" id="CHEBI:15377"/>
        <dbReference type="ChEBI" id="CHEBI:46252"/>
        <dbReference type="ChEBI" id="CHEBI:58453"/>
        <dbReference type="ChEBI" id="CHEBI:78346"/>
    </reaction>
</comment>
<sequence length="147" mass="15946">MSAGAEAGAAPAVIDDFAGDYFWLSNFFPSPVEMDGALYITMENAFQAAKTLDPAARTAFETCGPDEAKMRGMAVTLRPDWEDVKVPVMEALLREKFAIPALARRLKATGTAEIVNRNVFGDTFWGITKGQGRNELGKALMRVRAGV</sequence>
<dbReference type="OrthoDB" id="512700at2"/>
<dbReference type="EMBL" id="ANHY01000018">
    <property type="protein sequence ID" value="EKV27700.1"/>
    <property type="molecule type" value="Genomic_DNA"/>
</dbReference>
<dbReference type="Proteomes" id="UP000009881">
    <property type="component" value="Unassembled WGS sequence"/>
</dbReference>
<dbReference type="AlphaFoldDB" id="K9GP40"/>
<evidence type="ECO:0000313" key="4">
    <source>
        <dbReference type="EMBL" id="EKV27700.1"/>
    </source>
</evidence>
<keyword evidence="5" id="KW-1185">Reference proteome</keyword>
<comment type="caution">
    <text evidence="4">The sequence shown here is derived from an EMBL/GenBank/DDBJ whole genome shotgun (WGS) entry which is preliminary data.</text>
</comment>
<dbReference type="Pfam" id="PF08719">
    <property type="entry name" value="NADAR"/>
    <property type="match status" value="1"/>
</dbReference>
<dbReference type="CDD" id="cd15457">
    <property type="entry name" value="NADAR"/>
    <property type="match status" value="1"/>
</dbReference>
<accession>K9GP40</accession>
<feature type="domain" description="NADAR" evidence="3">
    <location>
        <begin position="20"/>
        <end position="145"/>
    </location>
</feature>
<reference evidence="4 5" key="1">
    <citation type="journal article" date="2013" name="Genome Announc.">
        <title>Draft Genome Sequence of an Alphaproteobacterium, Caenispirillum salinarum AK4(T), Isolated from a Solar Saltern.</title>
        <authorList>
            <person name="Khatri I."/>
            <person name="Singh A."/>
            <person name="Korpole S."/>
            <person name="Pinnaka A.K."/>
            <person name="Subramanian S."/>
        </authorList>
    </citation>
    <scope>NUCLEOTIDE SEQUENCE [LARGE SCALE GENOMIC DNA]</scope>
    <source>
        <strain evidence="4 5">AK4</strain>
    </source>
</reference>
<organism evidence="4 5">
    <name type="scientific">Caenispirillum salinarum AK4</name>
    <dbReference type="NCBI Taxonomy" id="1238182"/>
    <lineage>
        <taxon>Bacteria</taxon>
        <taxon>Pseudomonadati</taxon>
        <taxon>Pseudomonadota</taxon>
        <taxon>Alphaproteobacteria</taxon>
        <taxon>Rhodospirillales</taxon>
        <taxon>Novispirillaceae</taxon>
        <taxon>Caenispirillum</taxon>
    </lineage>
</organism>
<dbReference type="InterPro" id="IPR037238">
    <property type="entry name" value="YbiA-like_sf"/>
</dbReference>
<evidence type="ECO:0000259" key="3">
    <source>
        <dbReference type="Pfam" id="PF08719"/>
    </source>
</evidence>
<name>K9GP40_9PROT</name>
<dbReference type="STRING" id="1238182.C882_1295"/>
<dbReference type="InterPro" id="IPR012816">
    <property type="entry name" value="NADAR"/>
</dbReference>
<dbReference type="eggNOG" id="COG3236">
    <property type="taxonomic scope" value="Bacteria"/>
</dbReference>
<dbReference type="SUPFAM" id="SSF143990">
    <property type="entry name" value="YbiA-like"/>
    <property type="match status" value="1"/>
</dbReference>
<protein>
    <recommendedName>
        <fullName evidence="3">NADAR domain-containing protein</fullName>
    </recommendedName>
</protein>
<evidence type="ECO:0000256" key="1">
    <source>
        <dbReference type="ARBA" id="ARBA00000022"/>
    </source>
</evidence>
<evidence type="ECO:0000313" key="5">
    <source>
        <dbReference type="Proteomes" id="UP000009881"/>
    </source>
</evidence>
<gene>
    <name evidence="4" type="ORF">C882_1295</name>
</gene>